<reference evidence="1" key="1">
    <citation type="submission" date="2016-06" db="EMBL/GenBank/DDBJ databases">
        <authorList>
            <person name="Cuomo C."/>
            <person name="Litvintseva A."/>
            <person name="Heitman J."/>
            <person name="Chen Y."/>
            <person name="Sun S."/>
            <person name="Springer D."/>
            <person name="Dromer F."/>
            <person name="Young S."/>
            <person name="Zeng Q."/>
            <person name="Chapman S."/>
            <person name="Gujja S."/>
            <person name="Saif S."/>
            <person name="Birren B."/>
        </authorList>
    </citation>
    <scope>NUCLEOTIDE SEQUENCE</scope>
    <source>
        <strain evidence="1">CBS 7841</strain>
    </source>
</reference>
<dbReference type="EMBL" id="CP143784">
    <property type="protein sequence ID" value="WVN85503.1"/>
    <property type="molecule type" value="Genomic_DNA"/>
</dbReference>
<reference evidence="1" key="2">
    <citation type="journal article" date="2022" name="Elife">
        <title>Obligate sexual reproduction of a homothallic fungus closely related to the Cryptococcus pathogenic species complex.</title>
        <authorList>
            <person name="Passer A.R."/>
            <person name="Clancey S.A."/>
            <person name="Shea T."/>
            <person name="David-Palma M."/>
            <person name="Averette A.F."/>
            <person name="Boekhout T."/>
            <person name="Porcel B.M."/>
            <person name="Nowrousian M."/>
            <person name="Cuomo C.A."/>
            <person name="Sun S."/>
            <person name="Heitman J."/>
            <person name="Coelho M.A."/>
        </authorList>
    </citation>
    <scope>NUCLEOTIDE SEQUENCE</scope>
    <source>
        <strain evidence="1">CBS 7841</strain>
    </source>
</reference>
<keyword evidence="2" id="KW-1185">Reference proteome</keyword>
<proteinExistence type="predicted"/>
<evidence type="ECO:0000313" key="1">
    <source>
        <dbReference type="EMBL" id="WVN85503.1"/>
    </source>
</evidence>
<protein>
    <submittedName>
        <fullName evidence="1">Uncharacterized protein</fullName>
    </submittedName>
</protein>
<reference evidence="1" key="3">
    <citation type="submission" date="2024-01" db="EMBL/GenBank/DDBJ databases">
        <authorList>
            <person name="Coelho M.A."/>
            <person name="David-Palma M."/>
            <person name="Shea T."/>
            <person name="Sun S."/>
            <person name="Cuomo C.A."/>
            <person name="Heitman J."/>
        </authorList>
    </citation>
    <scope>NUCLEOTIDE SEQUENCE</scope>
    <source>
        <strain evidence="1">CBS 7841</strain>
    </source>
</reference>
<dbReference type="Proteomes" id="UP000094043">
    <property type="component" value="Chromosome 1"/>
</dbReference>
<dbReference type="GeneID" id="91084864"/>
<dbReference type="KEGG" id="cdep:91084864"/>
<dbReference type="AlphaFoldDB" id="A0AAJ8JNG0"/>
<gene>
    <name evidence="1" type="ORF">L203_100649</name>
</gene>
<dbReference type="RefSeq" id="XP_066066203.1">
    <property type="nucleotide sequence ID" value="XM_066210106.1"/>
</dbReference>
<evidence type="ECO:0000313" key="2">
    <source>
        <dbReference type="Proteomes" id="UP000094043"/>
    </source>
</evidence>
<accession>A0AAJ8JNG0</accession>
<organism evidence="1 2">
    <name type="scientific">Cryptococcus depauperatus CBS 7841</name>
    <dbReference type="NCBI Taxonomy" id="1295531"/>
    <lineage>
        <taxon>Eukaryota</taxon>
        <taxon>Fungi</taxon>
        <taxon>Dikarya</taxon>
        <taxon>Basidiomycota</taxon>
        <taxon>Agaricomycotina</taxon>
        <taxon>Tremellomycetes</taxon>
        <taxon>Tremellales</taxon>
        <taxon>Cryptococcaceae</taxon>
        <taxon>Cryptococcus</taxon>
    </lineage>
</organism>
<name>A0AAJ8JNG0_9TREE</name>
<sequence>MLFLLPRSLAKDSSTTLIQLDKAPTLLRLLKQLSRYQITIAKASTFLLAFKVMVWAISLFTAKYLAELITTGEWDDGLSGSFKIPQERLERGKAAPPYIAGIEKIGGVTSKS</sequence>